<comment type="caution">
    <text evidence="2">The sequence shown here is derived from an EMBL/GenBank/DDBJ whole genome shotgun (WGS) entry which is preliminary data.</text>
</comment>
<sequence>MELRNGTSTNQGSIHQADQWGNHSQCHGTMDFDRSQYHTFAVLIDLSDDDYSKQSIKFQLDGQTYYTVQGDNSSGEARQGWERIAHSAFFPLLNIAVGGDHPGNPNDQTLPGLESGMTIQWLAVYKSWY</sequence>
<evidence type="ECO:0000313" key="3">
    <source>
        <dbReference type="Proteomes" id="UP000078343"/>
    </source>
</evidence>
<dbReference type="GeneID" id="30008013"/>
<dbReference type="EMBL" id="LVYI01000003">
    <property type="protein sequence ID" value="OAP61641.1"/>
    <property type="molecule type" value="Genomic_DNA"/>
</dbReference>
<evidence type="ECO:0000313" key="2">
    <source>
        <dbReference type="EMBL" id="OAP61641.1"/>
    </source>
</evidence>
<proteinExistence type="predicted"/>
<organism evidence="2 3">
    <name type="scientific">Fonsecaea erecta</name>
    <dbReference type="NCBI Taxonomy" id="1367422"/>
    <lineage>
        <taxon>Eukaryota</taxon>
        <taxon>Fungi</taxon>
        <taxon>Dikarya</taxon>
        <taxon>Ascomycota</taxon>
        <taxon>Pezizomycotina</taxon>
        <taxon>Eurotiomycetes</taxon>
        <taxon>Chaetothyriomycetidae</taxon>
        <taxon>Chaetothyriales</taxon>
        <taxon>Herpotrichiellaceae</taxon>
        <taxon>Fonsecaea</taxon>
    </lineage>
</organism>
<keyword evidence="3" id="KW-1185">Reference proteome</keyword>
<dbReference type="Proteomes" id="UP000078343">
    <property type="component" value="Unassembled WGS sequence"/>
</dbReference>
<evidence type="ECO:0000256" key="1">
    <source>
        <dbReference type="SAM" id="MobiDB-lite"/>
    </source>
</evidence>
<evidence type="ECO:0008006" key="4">
    <source>
        <dbReference type="Google" id="ProtNLM"/>
    </source>
</evidence>
<dbReference type="InterPro" id="IPR013320">
    <property type="entry name" value="ConA-like_dom_sf"/>
</dbReference>
<dbReference type="RefSeq" id="XP_018695008.1">
    <property type="nucleotide sequence ID" value="XM_018835358.1"/>
</dbReference>
<protein>
    <recommendedName>
        <fullName evidence="4">GH16 domain-containing protein</fullName>
    </recommendedName>
</protein>
<dbReference type="STRING" id="1367422.A0A178ZQA5"/>
<dbReference type="OrthoDB" id="192832at2759"/>
<gene>
    <name evidence="2" type="ORF">AYL99_03844</name>
</gene>
<name>A0A178ZQA5_9EURO</name>
<dbReference type="Gene3D" id="2.60.120.200">
    <property type="match status" value="1"/>
</dbReference>
<accession>A0A178ZQA5</accession>
<feature type="region of interest" description="Disordered" evidence="1">
    <location>
        <begin position="1"/>
        <end position="20"/>
    </location>
</feature>
<reference evidence="2 3" key="1">
    <citation type="submission" date="2016-04" db="EMBL/GenBank/DDBJ databases">
        <title>Draft genome of Fonsecaea erecta CBS 125763.</title>
        <authorList>
            <person name="Weiss V.A."/>
            <person name="Vicente V.A."/>
            <person name="Raittz R.T."/>
            <person name="Moreno L.F."/>
            <person name="De Souza E.M."/>
            <person name="Pedrosa F.O."/>
            <person name="Steffens M.B."/>
            <person name="Faoro H."/>
            <person name="Tadra-Sfeir M.Z."/>
            <person name="Najafzadeh M.J."/>
            <person name="Felipe M.S."/>
            <person name="Teixeira M."/>
            <person name="Sun J."/>
            <person name="Xi L."/>
            <person name="Gomes R."/>
            <person name="De Azevedo C.M."/>
            <person name="Salgado C.G."/>
            <person name="Da Silva M.B."/>
            <person name="Nascimento M.F."/>
            <person name="Queiroz-Telles F."/>
            <person name="Attili D.S."/>
            <person name="Gorbushina A."/>
        </authorList>
    </citation>
    <scope>NUCLEOTIDE SEQUENCE [LARGE SCALE GENOMIC DNA]</scope>
    <source>
        <strain evidence="2 3">CBS 125763</strain>
    </source>
</reference>
<dbReference type="AlphaFoldDB" id="A0A178ZQA5"/>
<dbReference type="SUPFAM" id="SSF49899">
    <property type="entry name" value="Concanavalin A-like lectins/glucanases"/>
    <property type="match status" value="1"/>
</dbReference>